<feature type="region of interest" description="Disordered" evidence="1">
    <location>
        <begin position="83"/>
        <end position="102"/>
    </location>
</feature>
<accession>A0A8H6L6H5</accession>
<keyword evidence="3" id="KW-1185">Reference proteome</keyword>
<dbReference type="RefSeq" id="XP_037166655.1">
    <property type="nucleotide sequence ID" value="XM_037306717.1"/>
</dbReference>
<dbReference type="Proteomes" id="UP000578531">
    <property type="component" value="Unassembled WGS sequence"/>
</dbReference>
<reference evidence="2 3" key="1">
    <citation type="journal article" date="2020" name="Genomics">
        <title>Complete, high-quality genomes from long-read metagenomic sequencing of two wolf lichen thalli reveals enigmatic genome architecture.</title>
        <authorList>
            <person name="McKenzie S.K."/>
            <person name="Walston R.F."/>
            <person name="Allen J.L."/>
        </authorList>
    </citation>
    <scope>NUCLEOTIDE SEQUENCE [LARGE SCALE GENOMIC DNA]</scope>
    <source>
        <strain evidence="2">WasteWater2</strain>
    </source>
</reference>
<evidence type="ECO:0000256" key="1">
    <source>
        <dbReference type="SAM" id="MobiDB-lite"/>
    </source>
</evidence>
<sequence length="387" mass="42390">MEVVTLSRHAGLPDRNGIPVRSIWYSERGFEVSAEACNNRLRILFRFSTHPCFRQSVKGRIAACDYDLPFEDMAETFPDLEPAREASSSSMTTVRDAGSNHPSIKMPEYPESGAECGSPVPFDSVDASKTLFAEIGRIFLKHHMENTLGIVLLHHHFLLAQDEMLVNVGPVAVPWKTNSGLKELENVHPSSWGFTKDGVAPYEFTHGSPRVSLDSQLQPFLGELGAILEKRKMTDLFGICALDGSIDRPCDIEFTEGRANITFPFDISPHKGSNVEAMWRIGSSKDGITSTKVKGEVQPRVSNGCGKLYKLQGNTHRQPPPTGAKAQGNQAAINRTLEDDVASTGLGDSAQHTVFAECKVRCNSFQLPENGGRSESNCSGPSTRSLR</sequence>
<dbReference type="GeneID" id="59286460"/>
<protein>
    <submittedName>
        <fullName evidence="2">Uncharacterized protein</fullName>
    </submittedName>
</protein>
<organism evidence="2 3">
    <name type="scientific">Letharia columbiana</name>
    <dbReference type="NCBI Taxonomy" id="112416"/>
    <lineage>
        <taxon>Eukaryota</taxon>
        <taxon>Fungi</taxon>
        <taxon>Dikarya</taxon>
        <taxon>Ascomycota</taxon>
        <taxon>Pezizomycotina</taxon>
        <taxon>Lecanoromycetes</taxon>
        <taxon>OSLEUM clade</taxon>
        <taxon>Lecanoromycetidae</taxon>
        <taxon>Lecanorales</taxon>
        <taxon>Lecanorineae</taxon>
        <taxon>Parmeliaceae</taxon>
        <taxon>Letharia</taxon>
    </lineage>
</organism>
<gene>
    <name evidence="2" type="ORF">HO173_004796</name>
</gene>
<dbReference type="EMBL" id="JACCJC010000015">
    <property type="protein sequence ID" value="KAF6237327.1"/>
    <property type="molecule type" value="Genomic_DNA"/>
</dbReference>
<evidence type="ECO:0000313" key="2">
    <source>
        <dbReference type="EMBL" id="KAF6237327.1"/>
    </source>
</evidence>
<evidence type="ECO:0000313" key="3">
    <source>
        <dbReference type="Proteomes" id="UP000578531"/>
    </source>
</evidence>
<dbReference type="OrthoDB" id="2322999at2759"/>
<dbReference type="AlphaFoldDB" id="A0A8H6L6H5"/>
<comment type="caution">
    <text evidence="2">The sequence shown here is derived from an EMBL/GenBank/DDBJ whole genome shotgun (WGS) entry which is preliminary data.</text>
</comment>
<name>A0A8H6L6H5_9LECA</name>
<proteinExistence type="predicted"/>